<organism evidence="1 2">
    <name type="scientific">Sinorhizobium americanum</name>
    <dbReference type="NCBI Taxonomy" id="194963"/>
    <lineage>
        <taxon>Bacteria</taxon>
        <taxon>Pseudomonadati</taxon>
        <taxon>Pseudomonadota</taxon>
        <taxon>Alphaproteobacteria</taxon>
        <taxon>Hyphomicrobiales</taxon>
        <taxon>Rhizobiaceae</taxon>
        <taxon>Sinorhizobium/Ensifer group</taxon>
        <taxon>Sinorhizobium</taxon>
    </lineage>
</organism>
<dbReference type="EMBL" id="LODU01000021">
    <property type="protein sequence ID" value="POH33304.1"/>
    <property type="molecule type" value="Genomic_DNA"/>
</dbReference>
<evidence type="ECO:0000313" key="1">
    <source>
        <dbReference type="EMBL" id="POH33304.1"/>
    </source>
</evidence>
<accession>A0A2S3YQG4</accession>
<name>A0A2S3YQG4_9HYPH</name>
<comment type="caution">
    <text evidence="1">The sequence shown here is derived from an EMBL/GenBank/DDBJ whole genome shotgun (WGS) entry which is preliminary data.</text>
</comment>
<reference evidence="1 2" key="1">
    <citation type="journal article" date="2014" name="Syst. Appl. Microbiol.">
        <title>Microsymbionts of Phaseolus vulgaris in acid and alkaline soils of Mexico.</title>
        <authorList>
            <person name="Verastegui-Valdes M.M."/>
            <person name="Zhang Y.J."/>
            <person name="Rivera-Orduna F.N."/>
            <person name="Cheng H.P."/>
            <person name="Sui X.H."/>
            <person name="Wang E.T."/>
        </authorList>
    </citation>
    <scope>NUCLEOTIDE SEQUENCE [LARGE SCALE GENOMIC DNA]</scope>
    <source>
        <strain evidence="1 2">FG01</strain>
    </source>
</reference>
<protein>
    <submittedName>
        <fullName evidence="1">Uncharacterized protein</fullName>
    </submittedName>
</protein>
<proteinExistence type="predicted"/>
<dbReference type="AlphaFoldDB" id="A0A2S3YQG4"/>
<dbReference type="Proteomes" id="UP000237511">
    <property type="component" value="Unassembled WGS sequence"/>
</dbReference>
<sequence>MPAERLEMRRVRETLRYRFKQGAWPHTGERLRPCLSLNRAFALNPDYAFLHFAHGMAAVRLRNADTTIRAVLSPHDPSIFSFKTLLGIGLMLRGEPDDLSTARVHLREGASFERTTYYPFIGAALLGLRAGNTDEVRIWISDPLKKFPNLNAEYVREAAHPFYEGSPYCDYLDRLIEQGLPPGEKRLIEE</sequence>
<gene>
    <name evidence="1" type="ORF">ATY31_11055</name>
</gene>
<evidence type="ECO:0000313" key="2">
    <source>
        <dbReference type="Proteomes" id="UP000237511"/>
    </source>
</evidence>